<dbReference type="Pfam" id="PF03372">
    <property type="entry name" value="Exo_endo_phos"/>
    <property type="match status" value="1"/>
</dbReference>
<protein>
    <recommendedName>
        <fullName evidence="2">Endonuclease/exonuclease/phosphatase domain-containing protein</fullName>
    </recommendedName>
</protein>
<reference evidence="3 4" key="1">
    <citation type="submission" date="2019-03" db="EMBL/GenBank/DDBJ databases">
        <title>Deep-cultivation of Planctomycetes and their phenomic and genomic characterization uncovers novel biology.</title>
        <authorList>
            <person name="Wiegand S."/>
            <person name="Jogler M."/>
            <person name="Boedeker C."/>
            <person name="Pinto D."/>
            <person name="Vollmers J."/>
            <person name="Rivas-Marin E."/>
            <person name="Kohn T."/>
            <person name="Peeters S.H."/>
            <person name="Heuer A."/>
            <person name="Rast P."/>
            <person name="Oberbeckmann S."/>
            <person name="Bunk B."/>
            <person name="Jeske O."/>
            <person name="Meyerdierks A."/>
            <person name="Storesund J.E."/>
            <person name="Kallscheuer N."/>
            <person name="Luecker S."/>
            <person name="Lage O.M."/>
            <person name="Pohl T."/>
            <person name="Merkel B.J."/>
            <person name="Hornburger P."/>
            <person name="Mueller R.-W."/>
            <person name="Bruemmer F."/>
            <person name="Labrenz M."/>
            <person name="Spormann A.M."/>
            <person name="Op den Camp H."/>
            <person name="Overmann J."/>
            <person name="Amann R."/>
            <person name="Jetten M.S.M."/>
            <person name="Mascher T."/>
            <person name="Medema M.H."/>
            <person name="Devos D.P."/>
            <person name="Kaster A.-K."/>
            <person name="Ovreas L."/>
            <person name="Rohde M."/>
            <person name="Galperin M.Y."/>
            <person name="Jogler C."/>
        </authorList>
    </citation>
    <scope>NUCLEOTIDE SEQUENCE [LARGE SCALE GENOMIC DNA]</scope>
    <source>
        <strain evidence="3 4">V144</strain>
    </source>
</reference>
<keyword evidence="1" id="KW-0812">Transmembrane</keyword>
<dbReference type="GO" id="GO:0003824">
    <property type="term" value="F:catalytic activity"/>
    <property type="evidence" value="ECO:0007669"/>
    <property type="project" value="InterPro"/>
</dbReference>
<dbReference type="RefSeq" id="WP_144989176.1">
    <property type="nucleotide sequence ID" value="NZ_CP037920.1"/>
</dbReference>
<name>A0A517W2T9_9PLAN</name>
<evidence type="ECO:0000313" key="3">
    <source>
        <dbReference type="EMBL" id="QDT99550.1"/>
    </source>
</evidence>
<dbReference type="Proteomes" id="UP000318704">
    <property type="component" value="Chromosome"/>
</dbReference>
<dbReference type="Gene3D" id="3.60.10.10">
    <property type="entry name" value="Endonuclease/exonuclease/phosphatase"/>
    <property type="match status" value="1"/>
</dbReference>
<dbReference type="AlphaFoldDB" id="A0A517W2T9"/>
<gene>
    <name evidence="3" type="ORF">V144x_50620</name>
</gene>
<evidence type="ECO:0000256" key="1">
    <source>
        <dbReference type="SAM" id="Phobius"/>
    </source>
</evidence>
<keyword evidence="1" id="KW-1133">Transmembrane helix</keyword>
<evidence type="ECO:0000259" key="2">
    <source>
        <dbReference type="Pfam" id="PF03372"/>
    </source>
</evidence>
<feature type="domain" description="Endonuclease/exonuclease/phosphatase" evidence="2">
    <location>
        <begin position="137"/>
        <end position="328"/>
    </location>
</feature>
<dbReference type="KEGG" id="gaw:V144x_50620"/>
<dbReference type="InterPro" id="IPR005135">
    <property type="entry name" value="Endo/exonuclease/phosphatase"/>
</dbReference>
<feature type="transmembrane region" description="Helical" evidence="1">
    <location>
        <begin position="76"/>
        <end position="99"/>
    </location>
</feature>
<proteinExistence type="predicted"/>
<dbReference type="SUPFAM" id="SSF56219">
    <property type="entry name" value="DNase I-like"/>
    <property type="match status" value="1"/>
</dbReference>
<accession>A0A517W2T9</accession>
<organism evidence="3 4">
    <name type="scientific">Gimesia aquarii</name>
    <dbReference type="NCBI Taxonomy" id="2527964"/>
    <lineage>
        <taxon>Bacteria</taxon>
        <taxon>Pseudomonadati</taxon>
        <taxon>Planctomycetota</taxon>
        <taxon>Planctomycetia</taxon>
        <taxon>Planctomycetales</taxon>
        <taxon>Planctomycetaceae</taxon>
        <taxon>Gimesia</taxon>
    </lineage>
</organism>
<feature type="transmembrane region" description="Helical" evidence="1">
    <location>
        <begin position="50"/>
        <end position="69"/>
    </location>
</feature>
<sequence length="338" mass="37984">MTNRQLSTPPEKRSRTTWILTTLVTGFSLLLLLFQTLCYTQQYDACAAVTVYPSWVWFLCGLCFALILIRNKNKRTVVATLCLWLLFLVFFADTPLSLWRGIGSPSDREWIDAREQQRTMRVISLNCSGRKTSVLALKQWEPELILLQETPNKNQLTEITNELMGANGVFLSGVDTSLITRGEIELIAATGNYIAGKITLPSGQELVVASLRLSPPPFRFDLWNPECWRAFRDHRMKQRAEVKDLSQVLAALPTGLPVIVGGDFNANPRDPIFAELPASLQDAFVSAGSGWGNTIINDIPFLRIDQIWINDSFQPVRVIANTSVDTDHRTVIADLIFK</sequence>
<dbReference type="InterPro" id="IPR036691">
    <property type="entry name" value="Endo/exonu/phosph_ase_sf"/>
</dbReference>
<evidence type="ECO:0000313" key="4">
    <source>
        <dbReference type="Proteomes" id="UP000318704"/>
    </source>
</evidence>
<dbReference type="EMBL" id="CP037920">
    <property type="protein sequence ID" value="QDT99550.1"/>
    <property type="molecule type" value="Genomic_DNA"/>
</dbReference>
<keyword evidence="1" id="KW-0472">Membrane</keyword>